<dbReference type="InterPro" id="IPR019885">
    <property type="entry name" value="Tscrpt_reg_HTH_AsnC-type_CS"/>
</dbReference>
<dbReference type="GO" id="GO:0043200">
    <property type="term" value="P:response to amino acid"/>
    <property type="evidence" value="ECO:0007669"/>
    <property type="project" value="TreeGrafter"/>
</dbReference>
<dbReference type="SMART" id="SM00344">
    <property type="entry name" value="HTH_ASNC"/>
    <property type="match status" value="1"/>
</dbReference>
<dbReference type="GO" id="GO:0043565">
    <property type="term" value="F:sequence-specific DNA binding"/>
    <property type="evidence" value="ECO:0007669"/>
    <property type="project" value="InterPro"/>
</dbReference>
<dbReference type="PRINTS" id="PR00033">
    <property type="entry name" value="HTHASNC"/>
</dbReference>
<dbReference type="PROSITE" id="PS50956">
    <property type="entry name" value="HTH_ASNC_2"/>
    <property type="match status" value="1"/>
</dbReference>
<dbReference type="Pfam" id="PF13404">
    <property type="entry name" value="HTH_AsnC-type"/>
    <property type="match status" value="1"/>
</dbReference>
<accession>A0A840CJB6</accession>
<evidence type="ECO:0000259" key="4">
    <source>
        <dbReference type="PROSITE" id="PS50956"/>
    </source>
</evidence>
<dbReference type="Proteomes" id="UP000585681">
    <property type="component" value="Unassembled WGS sequence"/>
</dbReference>
<evidence type="ECO:0000313" key="6">
    <source>
        <dbReference type="Proteomes" id="UP000585681"/>
    </source>
</evidence>
<comment type="caution">
    <text evidence="5">The sequence shown here is derived from an EMBL/GenBank/DDBJ whole genome shotgun (WGS) entry which is preliminary data.</text>
</comment>
<keyword evidence="3" id="KW-0804">Transcription</keyword>
<evidence type="ECO:0000256" key="2">
    <source>
        <dbReference type="ARBA" id="ARBA00023125"/>
    </source>
</evidence>
<dbReference type="AlphaFoldDB" id="A0A840CJB6"/>
<dbReference type="Pfam" id="PF01037">
    <property type="entry name" value="AsnC_trans_reg"/>
    <property type="match status" value="1"/>
</dbReference>
<dbReference type="GO" id="GO:0005829">
    <property type="term" value="C:cytosol"/>
    <property type="evidence" value="ECO:0007669"/>
    <property type="project" value="TreeGrafter"/>
</dbReference>
<dbReference type="InterPro" id="IPR036390">
    <property type="entry name" value="WH_DNA-bd_sf"/>
</dbReference>
<keyword evidence="2" id="KW-0238">DNA-binding</keyword>
<dbReference type="Gene3D" id="1.10.10.10">
    <property type="entry name" value="Winged helix-like DNA-binding domain superfamily/Winged helix DNA-binding domain"/>
    <property type="match status" value="1"/>
</dbReference>
<dbReference type="PANTHER" id="PTHR30154:SF17">
    <property type="entry name" value="DNA-BINDING TRANSCRIPTIONAL ACTIVATOR DECR"/>
    <property type="match status" value="1"/>
</dbReference>
<dbReference type="PANTHER" id="PTHR30154">
    <property type="entry name" value="LEUCINE-RESPONSIVE REGULATORY PROTEIN"/>
    <property type="match status" value="1"/>
</dbReference>
<dbReference type="PROSITE" id="PS00519">
    <property type="entry name" value="HTH_ASNC_1"/>
    <property type="match status" value="1"/>
</dbReference>
<keyword evidence="6" id="KW-1185">Reference proteome</keyword>
<dbReference type="InterPro" id="IPR019887">
    <property type="entry name" value="Tscrpt_reg_AsnC/Lrp_C"/>
</dbReference>
<dbReference type="GO" id="GO:0006355">
    <property type="term" value="P:regulation of DNA-templated transcription"/>
    <property type="evidence" value="ECO:0007669"/>
    <property type="project" value="UniProtKB-ARBA"/>
</dbReference>
<dbReference type="InterPro" id="IPR011008">
    <property type="entry name" value="Dimeric_a/b-barrel"/>
</dbReference>
<dbReference type="InterPro" id="IPR019888">
    <property type="entry name" value="Tscrpt_reg_AsnC-like"/>
</dbReference>
<dbReference type="CDD" id="cd00090">
    <property type="entry name" value="HTH_ARSR"/>
    <property type="match status" value="1"/>
</dbReference>
<protein>
    <submittedName>
        <fullName evidence="5">Lrp/AsnC family transcriptional regulator</fullName>
    </submittedName>
</protein>
<reference evidence="5" key="1">
    <citation type="submission" date="2020-08" db="EMBL/GenBank/DDBJ databases">
        <title>Genomic Encyclopedia of Type Strains, Phase IV (KMG-IV): sequencing the most valuable type-strain genomes for metagenomic binning, comparative biology and taxonomic classification.</title>
        <authorList>
            <person name="Goeker M."/>
        </authorList>
    </citation>
    <scope>NUCLEOTIDE SEQUENCE [LARGE SCALE GENOMIC DNA]</scope>
    <source>
        <strain evidence="5">DSM 105040</strain>
    </source>
</reference>
<dbReference type="SUPFAM" id="SSF46785">
    <property type="entry name" value="Winged helix' DNA-binding domain"/>
    <property type="match status" value="1"/>
</dbReference>
<gene>
    <name evidence="5" type="ORF">GGR17_002685</name>
</gene>
<dbReference type="InterPro" id="IPR000485">
    <property type="entry name" value="AsnC-type_HTH_dom"/>
</dbReference>
<dbReference type="EMBL" id="JACIEQ010000003">
    <property type="protein sequence ID" value="MBB4022866.1"/>
    <property type="molecule type" value="Genomic_DNA"/>
</dbReference>
<feature type="domain" description="HTH asnC-type" evidence="4">
    <location>
        <begin position="1"/>
        <end position="62"/>
    </location>
</feature>
<dbReference type="Gene3D" id="3.30.70.920">
    <property type="match status" value="1"/>
</dbReference>
<dbReference type="RefSeq" id="WP_054539994.1">
    <property type="nucleotide sequence ID" value="NZ_JACIEQ010000003.1"/>
</dbReference>
<evidence type="ECO:0000313" key="5">
    <source>
        <dbReference type="EMBL" id="MBB4022866.1"/>
    </source>
</evidence>
<dbReference type="InterPro" id="IPR036388">
    <property type="entry name" value="WH-like_DNA-bd_sf"/>
</dbReference>
<dbReference type="InterPro" id="IPR011991">
    <property type="entry name" value="ArsR-like_HTH"/>
</dbReference>
<organism evidence="5 6">
    <name type="scientific">Actibacterium naphthalenivorans</name>
    <dbReference type="NCBI Taxonomy" id="1614693"/>
    <lineage>
        <taxon>Bacteria</taxon>
        <taxon>Pseudomonadati</taxon>
        <taxon>Pseudomonadota</taxon>
        <taxon>Alphaproteobacteria</taxon>
        <taxon>Rhodobacterales</taxon>
        <taxon>Roseobacteraceae</taxon>
        <taxon>Actibacterium</taxon>
    </lineage>
</organism>
<evidence type="ECO:0000256" key="3">
    <source>
        <dbReference type="ARBA" id="ARBA00023163"/>
    </source>
</evidence>
<proteinExistence type="predicted"/>
<dbReference type="SUPFAM" id="SSF54909">
    <property type="entry name" value="Dimeric alpha+beta barrel"/>
    <property type="match status" value="1"/>
</dbReference>
<evidence type="ECO:0000256" key="1">
    <source>
        <dbReference type="ARBA" id="ARBA00023015"/>
    </source>
</evidence>
<name>A0A840CJB6_9RHOB</name>
<keyword evidence="1" id="KW-0805">Transcription regulation</keyword>
<sequence length="157" mass="17769">MDRIDRKILAELQRDATTPVAELAHRVGLSATPCWKRIRKLEDAGVILRRTAIVDPARVGLSLCAFIEITALDHTADWRDRFLATVQKMPEIMEVFRMAGETDYLLRIIAPDMGCFNRLYRDLSETLPCKSIVSKFVMETMHVAAMLPIAAERADLP</sequence>